<dbReference type="SUPFAM" id="SSF53822">
    <property type="entry name" value="Periplasmic binding protein-like I"/>
    <property type="match status" value="1"/>
</dbReference>
<reference evidence="14" key="1">
    <citation type="submission" date="2021-04" db="EMBL/GenBank/DDBJ databases">
        <authorList>
            <consortium name="Wellcome Sanger Institute Data Sharing"/>
        </authorList>
    </citation>
    <scope>NUCLEOTIDE SEQUENCE [LARGE SCALE GENOMIC DNA]</scope>
</reference>
<feature type="transmembrane region" description="Helical" evidence="12">
    <location>
        <begin position="695"/>
        <end position="714"/>
    </location>
</feature>
<evidence type="ECO:0000256" key="6">
    <source>
        <dbReference type="ARBA" id="ARBA00023040"/>
    </source>
</evidence>
<dbReference type="Gene3D" id="3.40.50.2300">
    <property type="match status" value="2"/>
</dbReference>
<evidence type="ECO:0000313" key="14">
    <source>
        <dbReference type="Ensembl" id="ENSSAUP00010002573.1"/>
    </source>
</evidence>
<dbReference type="GeneTree" id="ENSGT00940000166394"/>
<keyword evidence="5 12" id="KW-1133">Transmembrane helix</keyword>
<evidence type="ECO:0000313" key="15">
    <source>
        <dbReference type="Proteomes" id="UP000472265"/>
    </source>
</evidence>
<evidence type="ECO:0000256" key="4">
    <source>
        <dbReference type="ARBA" id="ARBA00022729"/>
    </source>
</evidence>
<evidence type="ECO:0000256" key="8">
    <source>
        <dbReference type="ARBA" id="ARBA00023170"/>
    </source>
</evidence>
<keyword evidence="10" id="KW-0807">Transducer</keyword>
<gene>
    <name evidence="14" type="primary">LOC115584318</name>
</gene>
<dbReference type="OMA" id="EDWAIST"/>
<dbReference type="InParanoid" id="A0A671TKN4"/>
<comment type="similarity">
    <text evidence="11">Belongs to the G-protein coupled receptor 3 family. TAS1R subfamily.</text>
</comment>
<evidence type="ECO:0000256" key="1">
    <source>
        <dbReference type="ARBA" id="ARBA00004651"/>
    </source>
</evidence>
<organism evidence="14 15">
    <name type="scientific">Sparus aurata</name>
    <name type="common">Gilthead sea bream</name>
    <dbReference type="NCBI Taxonomy" id="8175"/>
    <lineage>
        <taxon>Eukaryota</taxon>
        <taxon>Metazoa</taxon>
        <taxon>Chordata</taxon>
        <taxon>Craniata</taxon>
        <taxon>Vertebrata</taxon>
        <taxon>Euteleostomi</taxon>
        <taxon>Actinopterygii</taxon>
        <taxon>Neopterygii</taxon>
        <taxon>Teleostei</taxon>
        <taxon>Neoteleostei</taxon>
        <taxon>Acanthomorphata</taxon>
        <taxon>Eupercaria</taxon>
        <taxon>Spariformes</taxon>
        <taxon>Sparidae</taxon>
        <taxon>Sparus</taxon>
    </lineage>
</organism>
<dbReference type="InterPro" id="IPR001828">
    <property type="entry name" value="ANF_lig-bd_rcpt"/>
</dbReference>
<dbReference type="Pfam" id="PF01094">
    <property type="entry name" value="ANF_receptor"/>
    <property type="match status" value="1"/>
</dbReference>
<evidence type="ECO:0000256" key="5">
    <source>
        <dbReference type="ARBA" id="ARBA00022989"/>
    </source>
</evidence>
<dbReference type="PROSITE" id="PS00981">
    <property type="entry name" value="G_PROTEIN_RECEP_F3_3"/>
    <property type="match status" value="1"/>
</dbReference>
<dbReference type="GO" id="GO:0005886">
    <property type="term" value="C:plasma membrane"/>
    <property type="evidence" value="ECO:0007669"/>
    <property type="project" value="UniProtKB-SubCell"/>
</dbReference>
<reference evidence="14" key="3">
    <citation type="submission" date="2025-09" db="UniProtKB">
        <authorList>
            <consortium name="Ensembl"/>
        </authorList>
    </citation>
    <scope>IDENTIFICATION</scope>
</reference>
<name>A0A671TKN4_SPAAU</name>
<feature type="transmembrane region" description="Helical" evidence="12">
    <location>
        <begin position="775"/>
        <end position="797"/>
    </location>
</feature>
<keyword evidence="15" id="KW-1185">Reference proteome</keyword>
<dbReference type="InterPro" id="IPR017978">
    <property type="entry name" value="GPCR_3_C"/>
</dbReference>
<dbReference type="PROSITE" id="PS00980">
    <property type="entry name" value="G_PROTEIN_RECEP_F3_2"/>
    <property type="match status" value="1"/>
</dbReference>
<feature type="transmembrane region" description="Helical" evidence="12">
    <location>
        <begin position="618"/>
        <end position="639"/>
    </location>
</feature>
<dbReference type="InterPro" id="IPR038550">
    <property type="entry name" value="GPCR_3_9-Cys_sf"/>
</dbReference>
<reference evidence="14" key="2">
    <citation type="submission" date="2025-08" db="UniProtKB">
        <authorList>
            <consortium name="Ensembl"/>
        </authorList>
    </citation>
    <scope>IDENTIFICATION</scope>
</reference>
<dbReference type="InterPro" id="IPR017979">
    <property type="entry name" value="GPCR_3_CS"/>
</dbReference>
<keyword evidence="6" id="KW-0297">G-protein coupled receptor</keyword>
<keyword evidence="8" id="KW-0675">Receptor</keyword>
<evidence type="ECO:0000256" key="10">
    <source>
        <dbReference type="ARBA" id="ARBA00023224"/>
    </source>
</evidence>
<evidence type="ECO:0000256" key="11">
    <source>
        <dbReference type="ARBA" id="ARBA00038492"/>
    </source>
</evidence>
<dbReference type="GO" id="GO:0004930">
    <property type="term" value="F:G protein-coupled receptor activity"/>
    <property type="evidence" value="ECO:0007669"/>
    <property type="project" value="UniProtKB-KW"/>
</dbReference>
<proteinExistence type="inferred from homology"/>
<dbReference type="Gene3D" id="2.10.50.30">
    <property type="entry name" value="GPCR, family 3, nine cysteines domain"/>
    <property type="match status" value="1"/>
</dbReference>
<keyword evidence="7 12" id="KW-0472">Membrane</keyword>
<sequence length="853" mass="94015">ADLQMYIMDVFGAVVLSLGWLTLHLANGELDYISQGQGLQLQGDFVLAGLFPLHYEPKSTSSLPALVNCNRGKANQHGYHLMQAMRFAVEEINNSTGPQSLLPGVKLGYQIYDGCSKSAAVLAAVDLLEHWGPLTSGTQRDKDSNFTDSSQRGLALIGPDSSSKTLTPAVLLGSYLIPQISYESSNEKLSNKFVYPSFFRTIPSDKNQVAAMIQLLVHFNWTWVAVLSSDNAYGLDGMQSLTTQAPDSGICIAYQGIIPAYSDDNKQNMRNIVQNLLKTKVNTIVVFSNKVEFSNLVPFVIEEKMTDKVWIGSEDWSASSLISSIPGVQSIGTVLGVSIKYSNISGFQEFEAKVLEDAMDQDVSNVNTNSGNDCLQSTDVYNLARMGFPLEKYDVTSSANVYKATYALAHALHQALGCDSGECQRRRVYPWELLSWLKQVQFTFQNTSVYFDANGDPPTGYDIVCWIWRGPNWSVREVGSFSPNPISLMINVDLIEWHNTGESSQVPQSICSPPCPSGHRKLLTGQHTCCFDCLPCPAATFLNLSDPTTCQQCQSEEWAPPSSVQCLKRSVLLLAWDDPLAIALLFFLASCLLMTSSSAVILLLNLNTPVAKSAGGRTCLLMLAALTAAAMSSLCHFGQPSPLACILKQPLFMFSFTVCLACITVRSLQVVCIFKFASKLPPAYDKWAKKSGPEITIFLVSATLLVISVFRVALNPPKPSQDLNFYHDSIVLECSNTLSPGSAIELGYVALLSILCFSFSYMGKDLPANYNEAKSITFSLMVYMISWMSFFTLYLISRGPFTIAAYVFAILFSVLAFFWGYFLPKIYIIVLKPEMNTTAHFQNCIQMYTMSQK</sequence>
<dbReference type="FunFam" id="3.40.50.2300:FF:000016">
    <property type="entry name" value="Taste 1 receptor member 2"/>
    <property type="match status" value="1"/>
</dbReference>
<dbReference type="PANTHER" id="PTHR24061:SF3">
    <property type="entry name" value="TASTE RECEPTOR TYPE 1 MEMBER 1"/>
    <property type="match status" value="1"/>
</dbReference>
<accession>A0A671TKN4</accession>
<evidence type="ECO:0000256" key="2">
    <source>
        <dbReference type="ARBA" id="ARBA00022475"/>
    </source>
</evidence>
<evidence type="ECO:0000256" key="7">
    <source>
        <dbReference type="ARBA" id="ARBA00023136"/>
    </source>
</evidence>
<dbReference type="Pfam" id="PF00003">
    <property type="entry name" value="7tm_3"/>
    <property type="match status" value="1"/>
</dbReference>
<protein>
    <submittedName>
        <fullName evidence="14">Taste receptor, type 1, member 1</fullName>
    </submittedName>
</protein>
<dbReference type="Pfam" id="PF07562">
    <property type="entry name" value="NCD3G"/>
    <property type="match status" value="1"/>
</dbReference>
<keyword evidence="2" id="KW-1003">Cell membrane</keyword>
<keyword evidence="9" id="KW-0325">Glycoprotein</keyword>
<dbReference type="InterPro" id="IPR011500">
    <property type="entry name" value="GPCR_3_9-Cys_dom"/>
</dbReference>
<dbReference type="Ensembl" id="ENSSAUT00010002715.1">
    <property type="protein sequence ID" value="ENSSAUP00010002573.1"/>
    <property type="gene ID" value="ENSSAUG00010001230.1"/>
</dbReference>
<feature type="transmembrane region" description="Helical" evidence="12">
    <location>
        <begin position="651"/>
        <end position="674"/>
    </location>
</feature>
<feature type="transmembrane region" description="Helical" evidence="12">
    <location>
        <begin position="746"/>
        <end position="763"/>
    </location>
</feature>
<keyword evidence="4" id="KW-0732">Signal</keyword>
<dbReference type="InterPro" id="IPR000337">
    <property type="entry name" value="GPCR_3"/>
</dbReference>
<evidence type="ECO:0000256" key="12">
    <source>
        <dbReference type="SAM" id="Phobius"/>
    </source>
</evidence>
<dbReference type="PRINTS" id="PR00248">
    <property type="entry name" value="GPCRMGR"/>
</dbReference>
<comment type="subcellular location">
    <subcellularLocation>
        <location evidence="1">Cell membrane</location>
        <topology evidence="1">Multi-pass membrane protein</topology>
    </subcellularLocation>
</comment>
<dbReference type="PROSITE" id="PS50259">
    <property type="entry name" value="G_PROTEIN_RECEP_F3_4"/>
    <property type="match status" value="1"/>
</dbReference>
<dbReference type="Proteomes" id="UP000472265">
    <property type="component" value="Chromosome 7"/>
</dbReference>
<dbReference type="InterPro" id="IPR000068">
    <property type="entry name" value="GPCR_3_Ca_sens_rcpt-rel"/>
</dbReference>
<evidence type="ECO:0000256" key="3">
    <source>
        <dbReference type="ARBA" id="ARBA00022692"/>
    </source>
</evidence>
<dbReference type="GO" id="GO:0050909">
    <property type="term" value="P:sensory perception of taste"/>
    <property type="evidence" value="ECO:0007669"/>
    <property type="project" value="UniProtKB-ARBA"/>
</dbReference>
<feature type="transmembrane region" description="Helical" evidence="12">
    <location>
        <begin position="580"/>
        <end position="606"/>
    </location>
</feature>
<evidence type="ECO:0000259" key="13">
    <source>
        <dbReference type="PROSITE" id="PS50259"/>
    </source>
</evidence>
<dbReference type="FunFam" id="2.10.50.30:FF:000004">
    <property type="entry name" value="Taste receptor type 1 member 3-like protein"/>
    <property type="match status" value="1"/>
</dbReference>
<dbReference type="PANTHER" id="PTHR24061">
    <property type="entry name" value="CALCIUM-SENSING RECEPTOR-RELATED"/>
    <property type="match status" value="1"/>
</dbReference>
<feature type="transmembrane region" description="Helical" evidence="12">
    <location>
        <begin position="803"/>
        <end position="823"/>
    </location>
</feature>
<evidence type="ECO:0000256" key="9">
    <source>
        <dbReference type="ARBA" id="ARBA00023180"/>
    </source>
</evidence>
<feature type="domain" description="G-protein coupled receptors family 3 profile" evidence="13">
    <location>
        <begin position="580"/>
        <end position="845"/>
    </location>
</feature>
<dbReference type="AlphaFoldDB" id="A0A671TKN4"/>
<keyword evidence="3 12" id="KW-0812">Transmembrane</keyword>
<dbReference type="InterPro" id="IPR028082">
    <property type="entry name" value="Peripla_BP_I"/>
</dbReference>